<dbReference type="GO" id="GO:0005351">
    <property type="term" value="F:carbohydrate:proton symporter activity"/>
    <property type="evidence" value="ECO:0007669"/>
    <property type="project" value="TreeGrafter"/>
</dbReference>
<dbReference type="InterPro" id="IPR005828">
    <property type="entry name" value="MFS_sugar_transport-like"/>
</dbReference>
<dbReference type="InterPro" id="IPR020846">
    <property type="entry name" value="MFS_dom"/>
</dbReference>
<dbReference type="FunFam" id="1.20.1250.20:FF:000134">
    <property type="entry name" value="MFS sugar transporter protein"/>
    <property type="match status" value="1"/>
</dbReference>
<dbReference type="InterPro" id="IPR036259">
    <property type="entry name" value="MFS_trans_sf"/>
</dbReference>
<keyword evidence="11" id="KW-1185">Reference proteome</keyword>
<feature type="transmembrane region" description="Helical" evidence="8">
    <location>
        <begin position="351"/>
        <end position="371"/>
    </location>
</feature>
<feature type="transmembrane region" description="Helical" evidence="8">
    <location>
        <begin position="118"/>
        <end position="136"/>
    </location>
</feature>
<accession>A0A8H7VN37</accession>
<feature type="transmembrane region" description="Helical" evidence="8">
    <location>
        <begin position="142"/>
        <end position="164"/>
    </location>
</feature>
<keyword evidence="4 8" id="KW-0812">Transmembrane</keyword>
<organism evidence="10 11">
    <name type="scientific">Circinella minor</name>
    <dbReference type="NCBI Taxonomy" id="1195481"/>
    <lineage>
        <taxon>Eukaryota</taxon>
        <taxon>Fungi</taxon>
        <taxon>Fungi incertae sedis</taxon>
        <taxon>Mucoromycota</taxon>
        <taxon>Mucoromycotina</taxon>
        <taxon>Mucoromycetes</taxon>
        <taxon>Mucorales</taxon>
        <taxon>Lichtheimiaceae</taxon>
        <taxon>Circinella</taxon>
    </lineage>
</organism>
<feature type="transmembrane region" description="Helical" evidence="8">
    <location>
        <begin position="310"/>
        <end position="331"/>
    </location>
</feature>
<feature type="transmembrane region" description="Helical" evidence="8">
    <location>
        <begin position="378"/>
        <end position="401"/>
    </location>
</feature>
<dbReference type="EMBL" id="JAEPRB010000080">
    <property type="protein sequence ID" value="KAG2222533.1"/>
    <property type="molecule type" value="Genomic_DNA"/>
</dbReference>
<dbReference type="InterPro" id="IPR050360">
    <property type="entry name" value="MFS_Sugar_Transporters"/>
</dbReference>
<feature type="transmembrane region" description="Helical" evidence="8">
    <location>
        <begin position="40"/>
        <end position="71"/>
    </location>
</feature>
<evidence type="ECO:0000256" key="2">
    <source>
        <dbReference type="ARBA" id="ARBA00010992"/>
    </source>
</evidence>
<evidence type="ECO:0000259" key="9">
    <source>
        <dbReference type="PROSITE" id="PS50850"/>
    </source>
</evidence>
<evidence type="ECO:0000313" key="10">
    <source>
        <dbReference type="EMBL" id="KAG2222533.1"/>
    </source>
</evidence>
<dbReference type="InterPro" id="IPR003663">
    <property type="entry name" value="Sugar/inositol_transpt"/>
</dbReference>
<gene>
    <name evidence="10" type="ORF">INT45_002664</name>
</gene>
<dbReference type="SUPFAM" id="SSF103473">
    <property type="entry name" value="MFS general substrate transporter"/>
    <property type="match status" value="1"/>
</dbReference>
<sequence length="549" mass="60307">MNLFPFIRSFRQSSFLVSEQQPLLFHSSKRKQEKHPILDMTVWTVAAALVSCLGGFLFGFDLGVVGGLFIAPSFQTHFGIDPNDKIREAGINGNIVAILQIGCLVGSLASTTTAGRKWSITIASGIFTIGGILQIIGDGLPMLYAGRLIAGFGVGAMSMLVPVYVAEIAHQNQRGILGGLWQFFIAAGLAMSYWTNFAVQSHVDHTDNALWRIPLIVQTVPGVIMLISMPFLFETPRCLCAQNKVDQARIVVSRIRGLEVNDPKVHEEIDHIQNGILLLKTSIVNVAAKKGGGRLAGWRMVFSKQNRRRLLIGSALQMFQQLTGTNIINYFSPQIYRSIGLSSNTSELLATGVYGLVKMSVTLIGFSFLVDRYGRRKLLIGGGVFQALSLIAVAICAGIRPPSTIGDSTIHPASYLAITFLYIFAIFFSLSWGPIPWIYCSEIYPMWMRAKSTSITTAVNWILNAAVGKFSPLLLVSSTWGTFLFYGLWNVVMAIFCLAFVPETKGKTLEEMDMLFSSSRYVIKGEESVIEEEQPRVQSCINVKSSSGK</sequence>
<dbReference type="OrthoDB" id="4142200at2759"/>
<feature type="transmembrane region" description="Helical" evidence="8">
    <location>
        <begin position="91"/>
        <end position="111"/>
    </location>
</feature>
<feature type="transmembrane region" description="Helical" evidence="8">
    <location>
        <begin position="413"/>
        <end position="437"/>
    </location>
</feature>
<dbReference type="Pfam" id="PF00083">
    <property type="entry name" value="Sugar_tr"/>
    <property type="match status" value="1"/>
</dbReference>
<evidence type="ECO:0000256" key="1">
    <source>
        <dbReference type="ARBA" id="ARBA00004141"/>
    </source>
</evidence>
<dbReference type="PANTHER" id="PTHR48022">
    <property type="entry name" value="PLASTIDIC GLUCOSE TRANSPORTER 4"/>
    <property type="match status" value="1"/>
</dbReference>
<dbReference type="GO" id="GO:0016020">
    <property type="term" value="C:membrane"/>
    <property type="evidence" value="ECO:0007669"/>
    <property type="project" value="UniProtKB-SubCell"/>
</dbReference>
<dbReference type="PROSITE" id="PS50850">
    <property type="entry name" value="MFS"/>
    <property type="match status" value="1"/>
</dbReference>
<dbReference type="InterPro" id="IPR005829">
    <property type="entry name" value="Sugar_transporter_CS"/>
</dbReference>
<proteinExistence type="inferred from homology"/>
<reference evidence="10 11" key="1">
    <citation type="submission" date="2020-12" db="EMBL/GenBank/DDBJ databases">
        <title>Metabolic potential, ecology and presence of endohyphal bacteria is reflected in genomic diversity of Mucoromycotina.</title>
        <authorList>
            <person name="Muszewska A."/>
            <person name="Okrasinska A."/>
            <person name="Steczkiewicz K."/>
            <person name="Drgas O."/>
            <person name="Orlowska M."/>
            <person name="Perlinska-Lenart U."/>
            <person name="Aleksandrzak-Piekarczyk T."/>
            <person name="Szatraj K."/>
            <person name="Zielenkiewicz U."/>
            <person name="Pilsyk S."/>
            <person name="Malc E."/>
            <person name="Mieczkowski P."/>
            <person name="Kruszewska J.S."/>
            <person name="Biernat P."/>
            <person name="Pawlowska J."/>
        </authorList>
    </citation>
    <scope>NUCLEOTIDE SEQUENCE [LARGE SCALE GENOMIC DNA]</scope>
    <source>
        <strain evidence="10 11">CBS 142.35</strain>
    </source>
</reference>
<evidence type="ECO:0000256" key="4">
    <source>
        <dbReference type="ARBA" id="ARBA00022692"/>
    </source>
</evidence>
<dbReference type="Gene3D" id="1.20.1250.20">
    <property type="entry name" value="MFS general substrate transporter like domains"/>
    <property type="match status" value="1"/>
</dbReference>
<comment type="caution">
    <text evidence="10">The sequence shown here is derived from an EMBL/GenBank/DDBJ whole genome shotgun (WGS) entry which is preliminary data.</text>
</comment>
<evidence type="ECO:0000256" key="5">
    <source>
        <dbReference type="ARBA" id="ARBA00022989"/>
    </source>
</evidence>
<dbReference type="NCBIfam" id="TIGR00879">
    <property type="entry name" value="SP"/>
    <property type="match status" value="1"/>
</dbReference>
<dbReference type="PROSITE" id="PS00217">
    <property type="entry name" value="SUGAR_TRANSPORT_2"/>
    <property type="match status" value="1"/>
</dbReference>
<feature type="transmembrane region" description="Helical" evidence="8">
    <location>
        <begin position="176"/>
        <end position="195"/>
    </location>
</feature>
<dbReference type="AlphaFoldDB" id="A0A8H7VN37"/>
<keyword evidence="3 7" id="KW-0813">Transport</keyword>
<dbReference type="Proteomes" id="UP000646827">
    <property type="component" value="Unassembled WGS sequence"/>
</dbReference>
<feature type="transmembrane region" description="Helical" evidence="8">
    <location>
        <begin position="215"/>
        <end position="233"/>
    </location>
</feature>
<name>A0A8H7VN37_9FUNG</name>
<evidence type="ECO:0000256" key="8">
    <source>
        <dbReference type="SAM" id="Phobius"/>
    </source>
</evidence>
<keyword evidence="5 8" id="KW-1133">Transmembrane helix</keyword>
<feature type="domain" description="Major facilitator superfamily (MFS) profile" evidence="9">
    <location>
        <begin position="47"/>
        <end position="505"/>
    </location>
</feature>
<evidence type="ECO:0000256" key="3">
    <source>
        <dbReference type="ARBA" id="ARBA00022448"/>
    </source>
</evidence>
<evidence type="ECO:0000256" key="6">
    <source>
        <dbReference type="ARBA" id="ARBA00023136"/>
    </source>
</evidence>
<comment type="subcellular location">
    <subcellularLocation>
        <location evidence="1">Membrane</location>
        <topology evidence="1">Multi-pass membrane protein</topology>
    </subcellularLocation>
</comment>
<dbReference type="PANTHER" id="PTHR48022:SF2">
    <property type="entry name" value="PLASTIDIC GLUCOSE TRANSPORTER 4"/>
    <property type="match status" value="1"/>
</dbReference>
<feature type="transmembrane region" description="Helical" evidence="8">
    <location>
        <begin position="483"/>
        <end position="501"/>
    </location>
</feature>
<protein>
    <recommendedName>
        <fullName evidence="9">Major facilitator superfamily (MFS) profile domain-containing protein</fullName>
    </recommendedName>
</protein>
<dbReference type="PRINTS" id="PR00171">
    <property type="entry name" value="SUGRTRNSPORT"/>
</dbReference>
<feature type="transmembrane region" description="Helical" evidence="8">
    <location>
        <begin position="458"/>
        <end position="477"/>
    </location>
</feature>
<evidence type="ECO:0000256" key="7">
    <source>
        <dbReference type="RuleBase" id="RU003346"/>
    </source>
</evidence>
<evidence type="ECO:0000313" key="11">
    <source>
        <dbReference type="Proteomes" id="UP000646827"/>
    </source>
</evidence>
<comment type="similarity">
    <text evidence="2 7">Belongs to the major facilitator superfamily. Sugar transporter (TC 2.A.1.1) family.</text>
</comment>
<keyword evidence="6 8" id="KW-0472">Membrane</keyword>